<reference evidence="7 8" key="2">
    <citation type="journal article" date="2009" name="Proc. Natl. Acad. Sci. U.S.A.">
        <title>On the chimeric nature, thermophilic origin, and phylogenetic placement of the Thermotogales.</title>
        <authorList>
            <person name="Zhaxybayeva O."/>
            <person name="Swithers K.S."/>
            <person name="Lapierre P."/>
            <person name="Fournier G.P."/>
            <person name="Bickhart D.M."/>
            <person name="DeBoy R.T."/>
            <person name="Nelson K.E."/>
            <person name="Nesbo C.L."/>
            <person name="Doolittle W.F."/>
            <person name="Gogarten J.P."/>
            <person name="Noll K.M."/>
        </authorList>
    </citation>
    <scope>NUCLEOTIDE SEQUENCE [LARGE SCALE GENOMIC DNA]</scope>
    <source>
        <strain evidence="8">ATCC 35602 / DSM 5306 / Rt17-B1</strain>
    </source>
</reference>
<evidence type="ECO:0000256" key="3">
    <source>
        <dbReference type="ARBA" id="ARBA00022741"/>
    </source>
</evidence>
<sequence length="82" mass="9589">MPIYRFMIDIQYKSHVRDPRGETIKRVLNEEYAIPVTNLRLGKSIHLEVEAETKEDALKQVEKACEKLLVNTVTETFEVKEI</sequence>
<dbReference type="Pfam" id="PF02700">
    <property type="entry name" value="PurS"/>
    <property type="match status" value="1"/>
</dbReference>
<keyword evidence="5 6" id="KW-0067">ATP-binding</keyword>
<dbReference type="InterPro" id="IPR003850">
    <property type="entry name" value="PurS"/>
</dbReference>
<dbReference type="GO" id="GO:0006189">
    <property type="term" value="P:'de novo' IMP biosynthetic process"/>
    <property type="evidence" value="ECO:0007669"/>
    <property type="project" value="UniProtKB-UniRule"/>
</dbReference>
<comment type="subunit">
    <text evidence="6">Part of the FGAM synthase complex composed of 1 PurL, 1 PurQ and 2 PurS subunits.</text>
</comment>
<name>A7HM10_FERNB</name>
<evidence type="ECO:0000256" key="1">
    <source>
        <dbReference type="ARBA" id="ARBA00022490"/>
    </source>
</evidence>
<dbReference type="PANTHER" id="PTHR34696">
    <property type="entry name" value="PHOSPHORIBOSYLFORMYLGLYCINAMIDINE SYNTHASE SUBUNIT PURS"/>
    <property type="match status" value="1"/>
</dbReference>
<evidence type="ECO:0000313" key="7">
    <source>
        <dbReference type="EMBL" id="ABS60943.1"/>
    </source>
</evidence>
<proteinExistence type="inferred from homology"/>
<dbReference type="GO" id="GO:0005737">
    <property type="term" value="C:cytoplasm"/>
    <property type="evidence" value="ECO:0007669"/>
    <property type="project" value="UniProtKB-SubCell"/>
</dbReference>
<comment type="function">
    <text evidence="6">Part of the phosphoribosylformylglycinamidine synthase complex involved in the purines biosynthetic pathway. Catalyzes the ATP-dependent conversion of formylglycinamide ribonucleotide (FGAR) and glutamine to yield formylglycinamidine ribonucleotide (FGAM) and glutamate. The FGAM synthase complex is composed of three subunits. PurQ produces an ammonia molecule by converting glutamine to glutamate. PurL transfers the ammonia molecule to FGAR to form FGAM in an ATP-dependent manner. PurS interacts with PurQ and PurL and is thought to assist in the transfer of the ammonia molecule from PurQ to PurL.</text>
</comment>
<keyword evidence="4 6" id="KW-0658">Purine biosynthesis</keyword>
<dbReference type="HAMAP" id="MF_01926">
    <property type="entry name" value="PurS"/>
    <property type="match status" value="1"/>
</dbReference>
<dbReference type="RefSeq" id="WP_011994256.1">
    <property type="nucleotide sequence ID" value="NC_009718.1"/>
</dbReference>
<evidence type="ECO:0000256" key="6">
    <source>
        <dbReference type="HAMAP-Rule" id="MF_01926"/>
    </source>
</evidence>
<dbReference type="SUPFAM" id="SSF82697">
    <property type="entry name" value="PurS-like"/>
    <property type="match status" value="1"/>
</dbReference>
<gene>
    <name evidence="6" type="primary">purS</name>
    <name evidence="7" type="ordered locus">Fnod_1095</name>
</gene>
<dbReference type="PANTHER" id="PTHR34696:SF1">
    <property type="entry name" value="PHOSPHORIBOSYLFORMYLGLYCINAMIDINE SYNTHASE SUBUNIT PURS"/>
    <property type="match status" value="1"/>
</dbReference>
<dbReference type="eggNOG" id="COG1828">
    <property type="taxonomic scope" value="Bacteria"/>
</dbReference>
<keyword evidence="1 6" id="KW-0963">Cytoplasm</keyword>
<evidence type="ECO:0000256" key="5">
    <source>
        <dbReference type="ARBA" id="ARBA00022840"/>
    </source>
</evidence>
<dbReference type="InterPro" id="IPR036604">
    <property type="entry name" value="PurS-like_sf"/>
</dbReference>
<dbReference type="HOGENOM" id="CLU_164833_2_0_0"/>
<evidence type="ECO:0000313" key="8">
    <source>
        <dbReference type="Proteomes" id="UP000002415"/>
    </source>
</evidence>
<dbReference type="STRING" id="381764.Fnod_1095"/>
<comment type="pathway">
    <text evidence="6">Purine metabolism; IMP biosynthesis via de novo pathway; 5-amino-1-(5-phospho-D-ribosyl)imidazole from N(2)-formyl-N(1)-(5-phospho-D-ribosyl)glycinamide: step 1/2.</text>
</comment>
<reference evidence="7 8" key="1">
    <citation type="submission" date="2007-07" db="EMBL/GenBank/DDBJ databases">
        <title>Complete sequence of Fervidobacterium nodosum Rt17-B1.</title>
        <authorList>
            <consortium name="US DOE Joint Genome Institute"/>
            <person name="Copeland A."/>
            <person name="Lucas S."/>
            <person name="Lapidus A."/>
            <person name="Barry K."/>
            <person name="Glavina del Rio T."/>
            <person name="Dalin E."/>
            <person name="Tice H."/>
            <person name="Pitluck S."/>
            <person name="Saunders E."/>
            <person name="Brettin T."/>
            <person name="Bruce D."/>
            <person name="Detter J.C."/>
            <person name="Han C."/>
            <person name="Schmutz J."/>
            <person name="Larimer F."/>
            <person name="Land M."/>
            <person name="Hauser L."/>
            <person name="Kyrpides N."/>
            <person name="Mikhailova N."/>
            <person name="Nelson K."/>
            <person name="Gogarten J.P."/>
            <person name="Noll K."/>
            <person name="Richardson P."/>
        </authorList>
    </citation>
    <scope>NUCLEOTIDE SEQUENCE [LARGE SCALE GENOMIC DNA]</scope>
    <source>
        <strain evidence="8">ATCC 35602 / DSM 5306 / Rt17-B1</strain>
    </source>
</reference>
<evidence type="ECO:0000256" key="2">
    <source>
        <dbReference type="ARBA" id="ARBA00022598"/>
    </source>
</evidence>
<comment type="similarity">
    <text evidence="6">Belongs to the PurS family.</text>
</comment>
<organism evidence="7 8">
    <name type="scientific">Fervidobacterium nodosum (strain ATCC 35602 / DSM 5306 / Rt17-B1)</name>
    <dbReference type="NCBI Taxonomy" id="381764"/>
    <lineage>
        <taxon>Bacteria</taxon>
        <taxon>Thermotogati</taxon>
        <taxon>Thermotogota</taxon>
        <taxon>Thermotogae</taxon>
        <taxon>Thermotogales</taxon>
        <taxon>Fervidobacteriaceae</taxon>
        <taxon>Fervidobacterium</taxon>
    </lineage>
</organism>
<dbReference type="GO" id="GO:0004642">
    <property type="term" value="F:phosphoribosylformylglycinamidine synthase activity"/>
    <property type="evidence" value="ECO:0007669"/>
    <property type="project" value="UniProtKB-UniRule"/>
</dbReference>
<comment type="catalytic activity">
    <reaction evidence="6">
        <text>N(2)-formyl-N(1)-(5-phospho-beta-D-ribosyl)glycinamide + L-glutamine + ATP + H2O = 2-formamido-N(1)-(5-O-phospho-beta-D-ribosyl)acetamidine + L-glutamate + ADP + phosphate + H(+)</text>
        <dbReference type="Rhea" id="RHEA:17129"/>
        <dbReference type="ChEBI" id="CHEBI:15377"/>
        <dbReference type="ChEBI" id="CHEBI:15378"/>
        <dbReference type="ChEBI" id="CHEBI:29985"/>
        <dbReference type="ChEBI" id="CHEBI:30616"/>
        <dbReference type="ChEBI" id="CHEBI:43474"/>
        <dbReference type="ChEBI" id="CHEBI:58359"/>
        <dbReference type="ChEBI" id="CHEBI:147286"/>
        <dbReference type="ChEBI" id="CHEBI:147287"/>
        <dbReference type="ChEBI" id="CHEBI:456216"/>
        <dbReference type="EC" id="6.3.5.3"/>
    </reaction>
</comment>
<evidence type="ECO:0000256" key="4">
    <source>
        <dbReference type="ARBA" id="ARBA00022755"/>
    </source>
</evidence>
<dbReference type="Gene3D" id="3.30.1280.10">
    <property type="entry name" value="Phosphoribosylformylglycinamidine synthase subunit PurS"/>
    <property type="match status" value="1"/>
</dbReference>
<protein>
    <recommendedName>
        <fullName evidence="6">Phosphoribosylformylglycinamidine synthase subunit PurS</fullName>
        <shortName evidence="6">FGAM synthase</shortName>
        <ecNumber evidence="6">6.3.5.3</ecNumber>
    </recommendedName>
    <alternativeName>
        <fullName evidence="6">Formylglycinamide ribonucleotide amidotransferase subunit III</fullName>
        <shortName evidence="6">FGAR amidotransferase III</shortName>
        <shortName evidence="6">FGAR-AT III</shortName>
    </alternativeName>
    <alternativeName>
        <fullName evidence="6">Phosphoribosylformylglycinamidine synthase subunit III</fullName>
    </alternativeName>
</protein>
<comment type="subcellular location">
    <subcellularLocation>
        <location evidence="6">Cytoplasm</location>
    </subcellularLocation>
</comment>
<dbReference type="OrthoDB" id="9799101at2"/>
<dbReference type="GO" id="GO:0005524">
    <property type="term" value="F:ATP binding"/>
    <property type="evidence" value="ECO:0007669"/>
    <property type="project" value="UniProtKB-UniRule"/>
</dbReference>
<dbReference type="EC" id="6.3.5.3" evidence="6"/>
<dbReference type="UniPathway" id="UPA00074">
    <property type="reaction ID" value="UER00128"/>
</dbReference>
<dbReference type="NCBIfam" id="TIGR00302">
    <property type="entry name" value="phosphoribosylformylglycinamidine synthase subunit PurS"/>
    <property type="match status" value="1"/>
</dbReference>
<accession>A7HM10</accession>
<dbReference type="EMBL" id="CP000771">
    <property type="protein sequence ID" value="ABS60943.1"/>
    <property type="molecule type" value="Genomic_DNA"/>
</dbReference>
<dbReference type="Proteomes" id="UP000002415">
    <property type="component" value="Chromosome"/>
</dbReference>
<dbReference type="KEGG" id="fno:Fnod_1095"/>
<keyword evidence="2 6" id="KW-0436">Ligase</keyword>
<keyword evidence="8" id="KW-1185">Reference proteome</keyword>
<dbReference type="AlphaFoldDB" id="A7HM10"/>
<keyword evidence="3 6" id="KW-0547">Nucleotide-binding</keyword>